<feature type="compositionally biased region" description="Low complexity" evidence="1">
    <location>
        <begin position="30"/>
        <end position="55"/>
    </location>
</feature>
<reference evidence="2" key="1">
    <citation type="submission" date="2022-08" db="EMBL/GenBank/DDBJ databases">
        <authorList>
            <person name="Tian L."/>
        </authorList>
    </citation>
    <scope>NUCLEOTIDE SEQUENCE</scope>
    <source>
        <strain evidence="2">CM253</strain>
    </source>
</reference>
<feature type="region of interest" description="Disordered" evidence="1">
    <location>
        <begin position="30"/>
        <end position="68"/>
    </location>
</feature>
<organism evidence="2 3">
    <name type="scientific">Streptomyces yangpuensis</name>
    <dbReference type="NCBI Taxonomy" id="1648182"/>
    <lineage>
        <taxon>Bacteria</taxon>
        <taxon>Bacillati</taxon>
        <taxon>Actinomycetota</taxon>
        <taxon>Actinomycetes</taxon>
        <taxon>Kitasatosporales</taxon>
        <taxon>Streptomycetaceae</taxon>
        <taxon>Streptomyces</taxon>
    </lineage>
</organism>
<accession>A0ABY5Q121</accession>
<dbReference type="RefSeq" id="WP_257856373.1">
    <property type="nucleotide sequence ID" value="NZ_CP102514.1"/>
</dbReference>
<proteinExistence type="predicted"/>
<evidence type="ECO:0008006" key="4">
    <source>
        <dbReference type="Google" id="ProtNLM"/>
    </source>
</evidence>
<feature type="region of interest" description="Disordered" evidence="1">
    <location>
        <begin position="149"/>
        <end position="168"/>
    </location>
</feature>
<dbReference type="EMBL" id="CP102514">
    <property type="protein sequence ID" value="UUY49368.1"/>
    <property type="molecule type" value="Genomic_DNA"/>
</dbReference>
<dbReference type="Proteomes" id="UP001057738">
    <property type="component" value="Chromosome"/>
</dbReference>
<gene>
    <name evidence="2" type="ORF">NRK68_20410</name>
</gene>
<name>A0ABY5Q121_9ACTN</name>
<protein>
    <recommendedName>
        <fullName evidence="4">L,D-transpeptidase</fullName>
    </recommendedName>
</protein>
<evidence type="ECO:0000313" key="3">
    <source>
        <dbReference type="Proteomes" id="UP001057738"/>
    </source>
</evidence>
<sequence length="191" mass="19272">MARSSSGIVAGLTAAAIAAVGFLGYQASATAPAHPPKAAAQEPAPAASPAAAGKQDPAKPVPVPEGSGTGVRVVYSVGQKRVWLVGDAAQQPQQQQPKSFPVVPSTVHPKPGTYVVGSRSGSVTGSDGVPIEHVVRFATQEGVAVGFSARVDGTTPEPDPNKKTGGIRMTRADGDAMWAFATISSKVVVIP</sequence>
<dbReference type="GeneID" id="95575862"/>
<evidence type="ECO:0000313" key="2">
    <source>
        <dbReference type="EMBL" id="UUY49368.1"/>
    </source>
</evidence>
<keyword evidence="3" id="KW-1185">Reference proteome</keyword>
<evidence type="ECO:0000256" key="1">
    <source>
        <dbReference type="SAM" id="MobiDB-lite"/>
    </source>
</evidence>